<dbReference type="EMBL" id="JATAAI010000009">
    <property type="protein sequence ID" value="KAK1743421.1"/>
    <property type="molecule type" value="Genomic_DNA"/>
</dbReference>
<keyword evidence="11" id="KW-1185">Reference proteome</keyword>
<dbReference type="GO" id="GO:0017056">
    <property type="term" value="F:structural constituent of nuclear pore"/>
    <property type="evidence" value="ECO:0007669"/>
    <property type="project" value="InterPro"/>
</dbReference>
<dbReference type="Proteomes" id="UP001224775">
    <property type="component" value="Unassembled WGS sequence"/>
</dbReference>
<keyword evidence="7" id="KW-0539">Nucleus</keyword>
<dbReference type="GO" id="GO:0000056">
    <property type="term" value="P:ribosomal small subunit export from nucleus"/>
    <property type="evidence" value="ECO:0007669"/>
    <property type="project" value="InterPro"/>
</dbReference>
<keyword evidence="2" id="KW-0813">Transport</keyword>
<feature type="region of interest" description="Disordered" evidence="9">
    <location>
        <begin position="157"/>
        <end position="188"/>
    </location>
</feature>
<gene>
    <name evidence="10" type="ORF">QTG54_006042</name>
</gene>
<evidence type="ECO:0000313" key="10">
    <source>
        <dbReference type="EMBL" id="KAK1743421.1"/>
    </source>
</evidence>
<sequence>MFGSSFMTALPSAGKSSSSSTAATSSDTKHKTTSLPFSGFASSSFGGTSSSSKSASKALSFTSGLSTAASSDDTNKAVAPSAAGGGGGGFSFGGGNTTSSSSTASKSPFATTASGGSNLFAKFDAGDDDKIGGATTSSSKNNTGGFAFGSKNVAPAATASSQPKSSSTSSTAIVPINNNNNSNTNYNNSAPINTSLENTCLSPDGRSFHSYMYDSSIGSHVIISEFAPFLSSSSGGDVLSSPRDTTTNNTNNTAVQIKTVLPTTVSEAISIDPVIGLICVEGDNNGSSGSGDVNNKNRRMKQHSNGQGRELFTLPWMCLYTCSSAFLFSVGYTRNEEEEEDGTTNNEGNAAVTTIQGEIIQIIEPFEKELLMAPRGSTIRRIRPAPSMNSMFHRCGSMALFMREGGEEDSIGHVMLLYHGLPESLLGGGRNKSGGGGRGVRGSNNDMMDKRYNATSEGCVTTPLRFDHEDLVRGMEDTLDAENEAFNSSSLRGRNNEVSSFTDKTVTDFCFLSQETSTSTSGASRAFAAMSILVLCSDGAVYTASPIIFDGTVVPRSMVVDAITHLDTEIDASMSFMESLPPSPVASTEQEQVEARTRQCKAAKRYLLDAFGIPEGTVIQGSYYVSASIVHPRSSYSSSSSSVNSISEALAWQPRLQGPLVMPTQSDVDTSSCVCIEPFGGVAGAGIIDGFVVARSQGRTLHVDFGIIPGEGSVVLPRFEFESDGDCQLIDELLRGTGAYVERALIKDDQEGAKESRTETATSVIRNCAIVVDPLDAIMVHVSSKSRIATISTNAIAVTAQRMLSQMDGNNNKELPSVRTKVWSALEAANNTVILGAGVSRDVHLGHILLARLSSGTVEVVNITATQYLHESYELMKAKSEQIAASDGDNAALELLQRVKPLHELLQPLVGKVSNGLSKMGKIVGGGTLPKDTRPEILSIFLETQHSCEVNVVTPIEEMSKILNSRRDLLKEMHDHQAAELERLTELMEEFKQKHESNVKRVKELEANATKLAERSSAVLTASRSLHPHITDAEAAYFKDLQRYESTCNKWDEKVTQLKKDATSSCDAMSAGAIQNGEVRCLVDLPTEKIDVCHKMLRGEAQLLKQLEQKVKESSDVVEKISKSMSRGETADTARLRLVGDKENQKS</sequence>
<evidence type="ECO:0000256" key="2">
    <source>
        <dbReference type="ARBA" id="ARBA00022448"/>
    </source>
</evidence>
<keyword evidence="5" id="KW-0811">Translocation</keyword>
<dbReference type="AlphaFoldDB" id="A0AAD8YBI3"/>
<evidence type="ECO:0000313" key="11">
    <source>
        <dbReference type="Proteomes" id="UP001224775"/>
    </source>
</evidence>
<reference evidence="10" key="1">
    <citation type="submission" date="2023-06" db="EMBL/GenBank/DDBJ databases">
        <title>Survivors Of The Sea: Transcriptome response of Skeletonema marinoi to long-term dormancy.</title>
        <authorList>
            <person name="Pinder M.I.M."/>
            <person name="Kourtchenko O."/>
            <person name="Robertson E.K."/>
            <person name="Larsson T."/>
            <person name="Maumus F."/>
            <person name="Osuna-Cruz C.M."/>
            <person name="Vancaester E."/>
            <person name="Stenow R."/>
            <person name="Vandepoele K."/>
            <person name="Ploug H."/>
            <person name="Bruchert V."/>
            <person name="Godhe A."/>
            <person name="Topel M."/>
        </authorList>
    </citation>
    <scope>NUCLEOTIDE SEQUENCE</scope>
    <source>
        <strain evidence="10">R05AC</strain>
    </source>
</reference>
<dbReference type="InterPro" id="IPR037700">
    <property type="entry name" value="NUP88/NUP82"/>
</dbReference>
<keyword evidence="6" id="KW-0906">Nuclear pore complex</keyword>
<dbReference type="GO" id="GO:0006606">
    <property type="term" value="P:protein import into nucleus"/>
    <property type="evidence" value="ECO:0007669"/>
    <property type="project" value="TreeGrafter"/>
</dbReference>
<evidence type="ECO:0000256" key="9">
    <source>
        <dbReference type="SAM" id="MobiDB-lite"/>
    </source>
</evidence>
<accession>A0AAD8YBI3</accession>
<protein>
    <submittedName>
        <fullName evidence="10">Nucleoporin NUP88</fullName>
    </submittedName>
</protein>
<feature type="region of interest" description="Disordered" evidence="9">
    <location>
        <begin position="1119"/>
        <end position="1147"/>
    </location>
</feature>
<evidence type="ECO:0000256" key="5">
    <source>
        <dbReference type="ARBA" id="ARBA00023010"/>
    </source>
</evidence>
<comment type="caution">
    <text evidence="10">The sequence shown here is derived from an EMBL/GenBank/DDBJ whole genome shotgun (WGS) entry which is preliminary data.</text>
</comment>
<dbReference type="GO" id="GO:0006406">
    <property type="term" value="P:mRNA export from nucleus"/>
    <property type="evidence" value="ECO:0007669"/>
    <property type="project" value="TreeGrafter"/>
</dbReference>
<feature type="compositionally biased region" description="Low complexity" evidence="9">
    <location>
        <begin position="12"/>
        <end position="26"/>
    </location>
</feature>
<proteinExistence type="predicted"/>
<name>A0AAD8YBI3_9STRA</name>
<feature type="compositionally biased region" description="Low complexity" evidence="9">
    <location>
        <begin position="33"/>
        <end position="63"/>
    </location>
</feature>
<feature type="compositionally biased region" description="Low complexity" evidence="9">
    <location>
        <begin position="97"/>
        <end position="110"/>
    </location>
</feature>
<evidence type="ECO:0000256" key="7">
    <source>
        <dbReference type="ARBA" id="ARBA00023242"/>
    </source>
</evidence>
<keyword evidence="8" id="KW-0175">Coiled coil</keyword>
<feature type="region of interest" description="Disordered" evidence="9">
    <location>
        <begin position="1"/>
        <end position="110"/>
    </location>
</feature>
<feature type="compositionally biased region" description="Basic and acidic residues" evidence="9">
    <location>
        <begin position="1129"/>
        <end position="1147"/>
    </location>
</feature>
<feature type="coiled-coil region" evidence="8">
    <location>
        <begin position="974"/>
        <end position="1008"/>
    </location>
</feature>
<organism evidence="10 11">
    <name type="scientific">Skeletonema marinoi</name>
    <dbReference type="NCBI Taxonomy" id="267567"/>
    <lineage>
        <taxon>Eukaryota</taxon>
        <taxon>Sar</taxon>
        <taxon>Stramenopiles</taxon>
        <taxon>Ochrophyta</taxon>
        <taxon>Bacillariophyta</taxon>
        <taxon>Coscinodiscophyceae</taxon>
        <taxon>Thalassiosirophycidae</taxon>
        <taxon>Thalassiosirales</taxon>
        <taxon>Skeletonemataceae</taxon>
        <taxon>Skeletonema</taxon>
        <taxon>Skeletonema marinoi-dohrnii complex</taxon>
    </lineage>
</organism>
<evidence type="ECO:0000256" key="8">
    <source>
        <dbReference type="SAM" id="Coils"/>
    </source>
</evidence>
<dbReference type="PANTHER" id="PTHR13257:SF0">
    <property type="entry name" value="NUCLEAR PORE COMPLEX PROTEIN NUP88"/>
    <property type="match status" value="1"/>
</dbReference>
<evidence type="ECO:0000256" key="3">
    <source>
        <dbReference type="ARBA" id="ARBA00022816"/>
    </source>
</evidence>
<dbReference type="PANTHER" id="PTHR13257">
    <property type="entry name" value="NUCLEOPORIN NUP84-RELATED"/>
    <property type="match status" value="1"/>
</dbReference>
<keyword evidence="3" id="KW-0509">mRNA transport</keyword>
<evidence type="ECO:0000256" key="4">
    <source>
        <dbReference type="ARBA" id="ARBA00022927"/>
    </source>
</evidence>
<dbReference type="GO" id="GO:0000055">
    <property type="term" value="P:ribosomal large subunit export from nucleus"/>
    <property type="evidence" value="ECO:0007669"/>
    <property type="project" value="InterPro"/>
</dbReference>
<evidence type="ECO:0000256" key="1">
    <source>
        <dbReference type="ARBA" id="ARBA00004567"/>
    </source>
</evidence>
<evidence type="ECO:0000256" key="6">
    <source>
        <dbReference type="ARBA" id="ARBA00023132"/>
    </source>
</evidence>
<dbReference type="GO" id="GO:0005643">
    <property type="term" value="C:nuclear pore"/>
    <property type="evidence" value="ECO:0007669"/>
    <property type="project" value="UniProtKB-SubCell"/>
</dbReference>
<feature type="compositionally biased region" description="Gly residues" evidence="9">
    <location>
        <begin position="83"/>
        <end position="96"/>
    </location>
</feature>
<keyword evidence="4" id="KW-0653">Protein transport</keyword>
<comment type="subcellular location">
    <subcellularLocation>
        <location evidence="1">Nucleus</location>
        <location evidence="1">Nuclear pore complex</location>
    </subcellularLocation>
</comment>